<evidence type="ECO:0000313" key="7">
    <source>
        <dbReference type="Proteomes" id="UP000672602"/>
    </source>
</evidence>
<dbReference type="AlphaFoldDB" id="A0A8J7UZE2"/>
<dbReference type="Pfam" id="PF00459">
    <property type="entry name" value="Inositol_P"/>
    <property type="match status" value="1"/>
</dbReference>
<feature type="binding site" evidence="5">
    <location>
        <position position="95"/>
    </location>
    <ligand>
        <name>Mg(2+)</name>
        <dbReference type="ChEBI" id="CHEBI:18420"/>
        <label>1</label>
        <note>catalytic</note>
    </ligand>
</feature>
<evidence type="ECO:0000256" key="3">
    <source>
        <dbReference type="ARBA" id="ARBA00022801"/>
    </source>
</evidence>
<dbReference type="InterPro" id="IPR020583">
    <property type="entry name" value="Inositol_monoP_metal-BS"/>
</dbReference>
<evidence type="ECO:0000256" key="5">
    <source>
        <dbReference type="PIRSR" id="PIRSR600760-2"/>
    </source>
</evidence>
<accession>A0A8J7UZE2</accession>
<dbReference type="PRINTS" id="PR00377">
    <property type="entry name" value="IMPHPHTASES"/>
</dbReference>
<feature type="binding site" evidence="5">
    <location>
        <position position="221"/>
    </location>
    <ligand>
        <name>Mg(2+)</name>
        <dbReference type="ChEBI" id="CHEBI:18420"/>
        <label>1</label>
        <note>catalytic</note>
    </ligand>
</feature>
<dbReference type="PANTHER" id="PTHR20854">
    <property type="entry name" value="INOSITOL MONOPHOSPHATASE"/>
    <property type="match status" value="1"/>
</dbReference>
<dbReference type="GO" id="GO:0008934">
    <property type="term" value="F:inositol monophosphate 1-phosphatase activity"/>
    <property type="evidence" value="ECO:0007669"/>
    <property type="project" value="TreeGrafter"/>
</dbReference>
<dbReference type="GO" id="GO:0007165">
    <property type="term" value="P:signal transduction"/>
    <property type="evidence" value="ECO:0007669"/>
    <property type="project" value="TreeGrafter"/>
</dbReference>
<name>A0A8J7UZE2_9PROT</name>
<dbReference type="RefSeq" id="WP_210680167.1">
    <property type="nucleotide sequence ID" value="NZ_JAGMWN010000001.1"/>
</dbReference>
<dbReference type="PROSITE" id="PS00629">
    <property type="entry name" value="IMP_1"/>
    <property type="match status" value="1"/>
</dbReference>
<dbReference type="GO" id="GO:0046872">
    <property type="term" value="F:metal ion binding"/>
    <property type="evidence" value="ECO:0007669"/>
    <property type="project" value="UniProtKB-KW"/>
</dbReference>
<keyword evidence="4 5" id="KW-0460">Magnesium</keyword>
<comment type="cofactor">
    <cofactor evidence="5">
        <name>Mg(2+)</name>
        <dbReference type="ChEBI" id="CHEBI:18420"/>
    </cofactor>
</comment>
<evidence type="ECO:0000256" key="4">
    <source>
        <dbReference type="ARBA" id="ARBA00022842"/>
    </source>
</evidence>
<evidence type="ECO:0000256" key="2">
    <source>
        <dbReference type="ARBA" id="ARBA00022723"/>
    </source>
</evidence>
<feature type="binding site" evidence="5">
    <location>
        <position position="94"/>
    </location>
    <ligand>
        <name>Mg(2+)</name>
        <dbReference type="ChEBI" id="CHEBI:18420"/>
        <label>1</label>
        <note>catalytic</note>
    </ligand>
</feature>
<dbReference type="GO" id="GO:0006020">
    <property type="term" value="P:inositol metabolic process"/>
    <property type="evidence" value="ECO:0007669"/>
    <property type="project" value="TreeGrafter"/>
</dbReference>
<proteinExistence type="inferred from homology"/>
<sequence length="279" mass="30335">MHDPDMDKVAALMRHVAEVAILPRFRALADHEVMEKGAGDIVTAADMESERLLTRELPALLSGSTTVGEEAHHADPSILDRFAGDAPVWVVDPLDGTRNFSRGSSTFCMLVALVRNDETRMAWILDPVGERLAMAEKGAGATLNGAPLRMNNGTEPPAGPGAMIGQVNFNWFAEPARRAARDTLSAQVGSLRPLACAGHDFLDQSQGLRHFSFYRRLWPWDHAAGVLVRREAGGVADRIDNRPYRAGERVQGLLSAPDMAGWIKLKRLIKAAGPAIEES</sequence>
<dbReference type="Proteomes" id="UP000672602">
    <property type="component" value="Unassembled WGS sequence"/>
</dbReference>
<dbReference type="Gene3D" id="3.30.540.10">
    <property type="entry name" value="Fructose-1,6-Bisphosphatase, subunit A, domain 1"/>
    <property type="match status" value="1"/>
</dbReference>
<comment type="caution">
    <text evidence="6">The sequence shown here is derived from an EMBL/GenBank/DDBJ whole genome shotgun (WGS) entry which is preliminary data.</text>
</comment>
<protein>
    <submittedName>
        <fullName evidence="6">Inositol monophosphatase</fullName>
    </submittedName>
</protein>
<organism evidence="6 7">
    <name type="scientific">Marivibrio halodurans</name>
    <dbReference type="NCBI Taxonomy" id="2039722"/>
    <lineage>
        <taxon>Bacteria</taxon>
        <taxon>Pseudomonadati</taxon>
        <taxon>Pseudomonadota</taxon>
        <taxon>Alphaproteobacteria</taxon>
        <taxon>Rhodospirillales</taxon>
        <taxon>Rhodospirillaceae</taxon>
        <taxon>Marivibrio</taxon>
    </lineage>
</organism>
<dbReference type="PANTHER" id="PTHR20854:SF4">
    <property type="entry name" value="INOSITOL-1-MONOPHOSPHATASE-RELATED"/>
    <property type="match status" value="1"/>
</dbReference>
<keyword evidence="2 5" id="KW-0479">Metal-binding</keyword>
<evidence type="ECO:0000256" key="1">
    <source>
        <dbReference type="ARBA" id="ARBA00009759"/>
    </source>
</evidence>
<keyword evidence="7" id="KW-1185">Reference proteome</keyword>
<feature type="binding site" evidence="5">
    <location>
        <position position="92"/>
    </location>
    <ligand>
        <name>Mg(2+)</name>
        <dbReference type="ChEBI" id="CHEBI:18420"/>
        <label>1</label>
        <note>catalytic</note>
    </ligand>
</feature>
<keyword evidence="3" id="KW-0378">Hydrolase</keyword>
<reference evidence="6" key="1">
    <citation type="submission" date="2021-04" db="EMBL/GenBank/DDBJ databases">
        <authorList>
            <person name="Zhang D.-C."/>
        </authorList>
    </citation>
    <scope>NUCLEOTIDE SEQUENCE</scope>
    <source>
        <strain evidence="6">CGMCC 1.15697</strain>
    </source>
</reference>
<dbReference type="SUPFAM" id="SSF56655">
    <property type="entry name" value="Carbohydrate phosphatase"/>
    <property type="match status" value="1"/>
</dbReference>
<dbReference type="InterPro" id="IPR000760">
    <property type="entry name" value="Inositol_monophosphatase-like"/>
</dbReference>
<dbReference type="EMBL" id="JAGMWN010000001">
    <property type="protein sequence ID" value="MBP5855586.1"/>
    <property type="molecule type" value="Genomic_DNA"/>
</dbReference>
<dbReference type="Gene3D" id="3.40.190.80">
    <property type="match status" value="1"/>
</dbReference>
<comment type="similarity">
    <text evidence="1">Belongs to the inositol monophosphatase superfamily.</text>
</comment>
<evidence type="ECO:0000313" key="6">
    <source>
        <dbReference type="EMBL" id="MBP5855586.1"/>
    </source>
</evidence>
<feature type="binding site" evidence="5">
    <location>
        <position position="69"/>
    </location>
    <ligand>
        <name>Mg(2+)</name>
        <dbReference type="ChEBI" id="CHEBI:18420"/>
        <label>1</label>
        <note>catalytic</note>
    </ligand>
</feature>
<gene>
    <name evidence="6" type="ORF">KAJ83_01085</name>
</gene>